<protein>
    <recommendedName>
        <fullName evidence="1">RNA ligase domain-containing protein</fullName>
    </recommendedName>
</protein>
<evidence type="ECO:0000313" key="3">
    <source>
        <dbReference type="Proteomes" id="UP000785679"/>
    </source>
</evidence>
<feature type="domain" description="RNA ligase" evidence="1">
    <location>
        <begin position="64"/>
        <end position="260"/>
    </location>
</feature>
<proteinExistence type="predicted"/>
<name>A0A8J8NPM3_HALGN</name>
<sequence length="414" mass="46699">MESTSSEQLEREYQEQIVAGQNPMKWPSFNIMGADLAYFIQKIKKGSDFHKKIIRDIIDAPCSATVKLDGTNVGIDNNGLLFGRNTAIPDGQNYQKTPIHALTKGYGEKIQRVFDVLQKSISSPLFKIMVYGELMFQQKHDYTDSSIFKKWFCFGVVLKAINKDVNEQMAEELRAAGYSSIAKEEVVVISPNDHLFSMFKELDIPTVADYRPVAIPADRWNTGYLVPTFPSLHAFLDSDWCNQYFLNPETGALGEGMVVTTALNGDLYKLKHGGEDCGNTPDRVWEAIEFLKTVPEMDKELAVFSAFERIMKARYREVEKPKKADPQPKAAASAVDEEAQKAWVSALTKEDDLDDLFARGEKNNLTKRLVNQIKEDLVKDYGVDEKAAMGRSTKFVNATIGKLYGEWTKKQQAK</sequence>
<dbReference type="EMBL" id="RRYP01010200">
    <property type="protein sequence ID" value="TNV78539.1"/>
    <property type="molecule type" value="Genomic_DNA"/>
</dbReference>
<dbReference type="InterPro" id="IPR021122">
    <property type="entry name" value="RNA_ligase_dom_REL/Rnl2"/>
</dbReference>
<dbReference type="AlphaFoldDB" id="A0A8J8NPM3"/>
<dbReference type="Pfam" id="PF09414">
    <property type="entry name" value="RNA_ligase"/>
    <property type="match status" value="1"/>
</dbReference>
<reference evidence="2" key="1">
    <citation type="submission" date="2019-06" db="EMBL/GenBank/DDBJ databases">
        <authorList>
            <person name="Zheng W."/>
        </authorList>
    </citation>
    <scope>NUCLEOTIDE SEQUENCE</scope>
    <source>
        <strain evidence="2">QDHG01</strain>
    </source>
</reference>
<dbReference type="OrthoDB" id="2118500at2759"/>
<evidence type="ECO:0000313" key="2">
    <source>
        <dbReference type="EMBL" id="TNV78539.1"/>
    </source>
</evidence>
<organism evidence="2 3">
    <name type="scientific">Halteria grandinella</name>
    <dbReference type="NCBI Taxonomy" id="5974"/>
    <lineage>
        <taxon>Eukaryota</taxon>
        <taxon>Sar</taxon>
        <taxon>Alveolata</taxon>
        <taxon>Ciliophora</taxon>
        <taxon>Intramacronucleata</taxon>
        <taxon>Spirotrichea</taxon>
        <taxon>Stichotrichia</taxon>
        <taxon>Sporadotrichida</taxon>
        <taxon>Halteriidae</taxon>
        <taxon>Halteria</taxon>
    </lineage>
</organism>
<comment type="caution">
    <text evidence="2">The sequence shown here is derived from an EMBL/GenBank/DDBJ whole genome shotgun (WGS) entry which is preliminary data.</text>
</comment>
<gene>
    <name evidence="2" type="ORF">FGO68_gene15094</name>
</gene>
<keyword evidence="3" id="KW-1185">Reference proteome</keyword>
<accession>A0A8J8NPM3</accession>
<dbReference type="Proteomes" id="UP000785679">
    <property type="component" value="Unassembled WGS sequence"/>
</dbReference>
<evidence type="ECO:0000259" key="1">
    <source>
        <dbReference type="Pfam" id="PF09414"/>
    </source>
</evidence>